<evidence type="ECO:0000313" key="1">
    <source>
        <dbReference type="EMBL" id="SUJ86265.1"/>
    </source>
</evidence>
<dbReference type="Proteomes" id="UP000255529">
    <property type="component" value="Unassembled WGS sequence"/>
</dbReference>
<dbReference type="AlphaFoldDB" id="A0A380D8G9"/>
<proteinExistence type="predicted"/>
<name>A0A380D8G9_9GAMM</name>
<sequence>MNKVQFSYNEVTLVTDGKIRTYLKFAEEQNEKSSKLLFIFSAKAVFELWREITFYYSELAMNDMKRFKYLIEMSYKKVITD</sequence>
<accession>A0A380D8G9</accession>
<gene>
    <name evidence="1" type="ORF">NCTC11544_05909</name>
</gene>
<organism evidence="1 2">
    <name type="scientific">Serratia quinivorans</name>
    <dbReference type="NCBI Taxonomy" id="137545"/>
    <lineage>
        <taxon>Bacteria</taxon>
        <taxon>Pseudomonadati</taxon>
        <taxon>Pseudomonadota</taxon>
        <taxon>Gammaproteobacteria</taxon>
        <taxon>Enterobacterales</taxon>
        <taxon>Yersiniaceae</taxon>
        <taxon>Serratia</taxon>
    </lineage>
</organism>
<evidence type="ECO:0000313" key="2">
    <source>
        <dbReference type="Proteomes" id="UP000255529"/>
    </source>
</evidence>
<protein>
    <submittedName>
        <fullName evidence="1">Uncharacterized protein</fullName>
    </submittedName>
</protein>
<dbReference type="EMBL" id="UGYN01000003">
    <property type="protein sequence ID" value="SUJ86265.1"/>
    <property type="molecule type" value="Genomic_DNA"/>
</dbReference>
<reference evidence="1 2" key="1">
    <citation type="submission" date="2018-06" db="EMBL/GenBank/DDBJ databases">
        <authorList>
            <consortium name="Pathogen Informatics"/>
            <person name="Doyle S."/>
        </authorList>
    </citation>
    <scope>NUCLEOTIDE SEQUENCE [LARGE SCALE GENOMIC DNA]</scope>
    <source>
        <strain evidence="1 2">NCTC11544</strain>
    </source>
</reference>